<evidence type="ECO:0000313" key="3">
    <source>
        <dbReference type="EMBL" id="CAK9031479.1"/>
    </source>
</evidence>
<dbReference type="Proteomes" id="UP001642484">
    <property type="component" value="Unassembled WGS sequence"/>
</dbReference>
<sequence length="536" mass="59966">MASWMQSSSLAVARRRMCLLRTQLVVLVTMSAGLWAKISVGSQPFIASVLLGLATRVSCDPARTELLRLAGLVRAELWDVALRCLEAVAIIVLTFLVSHFLLLVAATRSGPSLGPGWVALPKMAETQLCEQAVEKTQDCVQEIPIQAFIFCARLGQVNLSDVTKIGPEPAPEPPWKLQLFDQSDKSNASHTRCSARRAGGAHEHRARRSTLGRRAAARVEQKEWLRHGAWVVRVAEWWYKLSLWAFGQSIWCRIWWMSLRPGRVSAVRPVPLEIPRPPYVDSRGPVPHWRPEVELDLRSGLPRHPFMYCKEVKTPEQVGALSVQQGGRSLTQLVDERWIRCVKRVPLREKRWQLGDRAVSQLLQNPENLLGAQIRVVTTFGEEIEGELFCVDIGGSNSVVLCQRLENGHVNYKWTKTNIIREVVATGIPPTGVLEELPSVDLDELEAKALQLEEEASQNAARFGVGVTEQAQDCFDALSKTMQVEWEGEDIKCMGCKISKPYDPMKSISGPNPQTVDRVRKVLQSELGRMQKKSGK</sequence>
<protein>
    <recommendedName>
        <fullName evidence="2">AD domain-containing protein</fullName>
    </recommendedName>
</protein>
<feature type="domain" description="AD" evidence="2">
    <location>
        <begin position="438"/>
        <end position="531"/>
    </location>
</feature>
<dbReference type="InterPro" id="IPR039683">
    <property type="entry name" value="Lsm12-like"/>
</dbReference>
<evidence type="ECO:0000256" key="1">
    <source>
        <dbReference type="SAM" id="MobiDB-lite"/>
    </source>
</evidence>
<name>A0ABP0KZQ5_9DINO</name>
<feature type="region of interest" description="Disordered" evidence="1">
    <location>
        <begin position="190"/>
        <end position="214"/>
    </location>
</feature>
<proteinExistence type="predicted"/>
<accession>A0ABP0KZQ5</accession>
<dbReference type="InterPro" id="IPR019181">
    <property type="entry name" value="LSM12_ABD"/>
</dbReference>
<dbReference type="SMART" id="SM00995">
    <property type="entry name" value="AD"/>
    <property type="match status" value="1"/>
</dbReference>
<dbReference type="EMBL" id="CAXAMN010010335">
    <property type="protein sequence ID" value="CAK9031479.1"/>
    <property type="molecule type" value="Genomic_DNA"/>
</dbReference>
<gene>
    <name evidence="3" type="ORF">CCMP2556_LOCUS18303</name>
</gene>
<evidence type="ECO:0000313" key="4">
    <source>
        <dbReference type="Proteomes" id="UP001642484"/>
    </source>
</evidence>
<dbReference type="PANTHER" id="PTHR13542">
    <property type="entry name" value="LSM12 HOMOLOG"/>
    <property type="match status" value="1"/>
</dbReference>
<dbReference type="PROSITE" id="PS52001">
    <property type="entry name" value="AD"/>
    <property type="match status" value="1"/>
</dbReference>
<keyword evidence="4" id="KW-1185">Reference proteome</keyword>
<organism evidence="3 4">
    <name type="scientific">Durusdinium trenchii</name>
    <dbReference type="NCBI Taxonomy" id="1381693"/>
    <lineage>
        <taxon>Eukaryota</taxon>
        <taxon>Sar</taxon>
        <taxon>Alveolata</taxon>
        <taxon>Dinophyceae</taxon>
        <taxon>Suessiales</taxon>
        <taxon>Symbiodiniaceae</taxon>
        <taxon>Durusdinium</taxon>
    </lineage>
</organism>
<evidence type="ECO:0000259" key="2">
    <source>
        <dbReference type="PROSITE" id="PS52001"/>
    </source>
</evidence>
<dbReference type="InterPro" id="IPR047574">
    <property type="entry name" value="AD"/>
</dbReference>
<comment type="caution">
    <text evidence="3">The sequence shown here is derived from an EMBL/GenBank/DDBJ whole genome shotgun (WGS) entry which is preliminary data.</text>
</comment>
<dbReference type="Pfam" id="PF09793">
    <property type="entry name" value="AD"/>
    <property type="match status" value="1"/>
</dbReference>
<reference evidence="3 4" key="1">
    <citation type="submission" date="2024-02" db="EMBL/GenBank/DDBJ databases">
        <authorList>
            <person name="Chen Y."/>
            <person name="Shah S."/>
            <person name="Dougan E. K."/>
            <person name="Thang M."/>
            <person name="Chan C."/>
        </authorList>
    </citation>
    <scope>NUCLEOTIDE SEQUENCE [LARGE SCALE GENOMIC DNA]</scope>
</reference>